<keyword evidence="1" id="KW-0812">Transmembrane</keyword>
<name>A0A955LIG8_UNCKA</name>
<protein>
    <submittedName>
        <fullName evidence="2">ABC transporter permease</fullName>
    </submittedName>
</protein>
<dbReference type="AlphaFoldDB" id="A0A955LIG8"/>
<gene>
    <name evidence="2" type="ORF">KC571_03480</name>
</gene>
<reference evidence="2" key="2">
    <citation type="journal article" date="2021" name="Microbiome">
        <title>Successional dynamics and alternative stable states in a saline activated sludge microbial community over 9 years.</title>
        <authorList>
            <person name="Wang Y."/>
            <person name="Ye J."/>
            <person name="Ju F."/>
            <person name="Liu L."/>
            <person name="Boyd J.A."/>
            <person name="Deng Y."/>
            <person name="Parks D.H."/>
            <person name="Jiang X."/>
            <person name="Yin X."/>
            <person name="Woodcroft B.J."/>
            <person name="Tyson G.W."/>
            <person name="Hugenholtz P."/>
            <person name="Polz M.F."/>
            <person name="Zhang T."/>
        </authorList>
    </citation>
    <scope>NUCLEOTIDE SEQUENCE</scope>
    <source>
        <strain evidence="2">HKST-UBA01</strain>
    </source>
</reference>
<keyword evidence="1" id="KW-0472">Membrane</keyword>
<evidence type="ECO:0000313" key="3">
    <source>
        <dbReference type="Proteomes" id="UP000701698"/>
    </source>
</evidence>
<dbReference type="EMBL" id="JAGQKX010000096">
    <property type="protein sequence ID" value="MCA9390441.1"/>
    <property type="molecule type" value="Genomic_DNA"/>
</dbReference>
<feature type="transmembrane region" description="Helical" evidence="1">
    <location>
        <begin position="30"/>
        <end position="49"/>
    </location>
</feature>
<dbReference type="Proteomes" id="UP000701698">
    <property type="component" value="Unassembled WGS sequence"/>
</dbReference>
<sequence>LALGLSYFPLTSPLILLARYVFDALPLYEMIMSGTLLILYVLGALYLAFKLFELGSLEYTEKLSFKRIFKT</sequence>
<comment type="caution">
    <text evidence="2">The sequence shown here is derived from an EMBL/GenBank/DDBJ whole genome shotgun (WGS) entry which is preliminary data.</text>
</comment>
<accession>A0A955LIG8</accession>
<feature type="non-terminal residue" evidence="2">
    <location>
        <position position="1"/>
    </location>
</feature>
<reference evidence="2" key="1">
    <citation type="submission" date="2020-04" db="EMBL/GenBank/DDBJ databases">
        <authorList>
            <person name="Zhang T."/>
        </authorList>
    </citation>
    <scope>NUCLEOTIDE SEQUENCE</scope>
    <source>
        <strain evidence="2">HKST-UBA01</strain>
    </source>
</reference>
<organism evidence="2 3">
    <name type="scientific">candidate division WWE3 bacterium</name>
    <dbReference type="NCBI Taxonomy" id="2053526"/>
    <lineage>
        <taxon>Bacteria</taxon>
        <taxon>Katanobacteria</taxon>
    </lineage>
</organism>
<evidence type="ECO:0000313" key="2">
    <source>
        <dbReference type="EMBL" id="MCA9390441.1"/>
    </source>
</evidence>
<evidence type="ECO:0000256" key="1">
    <source>
        <dbReference type="SAM" id="Phobius"/>
    </source>
</evidence>
<keyword evidence="1" id="KW-1133">Transmembrane helix</keyword>
<proteinExistence type="predicted"/>